<dbReference type="EMBL" id="VSRR010003611">
    <property type="protein sequence ID" value="MPC36806.1"/>
    <property type="molecule type" value="Genomic_DNA"/>
</dbReference>
<keyword evidence="3" id="KW-1185">Reference proteome</keyword>
<dbReference type="GO" id="GO:0008076">
    <property type="term" value="C:voltage-gated potassium channel complex"/>
    <property type="evidence" value="ECO:0007669"/>
    <property type="project" value="TreeGrafter"/>
</dbReference>
<proteinExistence type="predicted"/>
<dbReference type="AlphaFoldDB" id="A0A5B7EUF2"/>
<dbReference type="Proteomes" id="UP000324222">
    <property type="component" value="Unassembled WGS sequence"/>
</dbReference>
<dbReference type="Gene3D" id="1.10.287.70">
    <property type="match status" value="1"/>
</dbReference>
<gene>
    <name evidence="2" type="primary">KCNQ1_1</name>
    <name evidence="2" type="ORF">E2C01_030274</name>
</gene>
<sequence length="142" mass="16340">MDLSGKPKEDIEEMDIEFFITVTTIGYGDTVPRTWMGKIGILGSGFALKVQQKQRQKHFNRQIPAAAMLIQCLWRCYAADKHFNSTATWKIHLKDPNANNNAQSTPLSKPDVTTSQRTPEYRLNAHMPVMQFRIYTYLLQFS</sequence>
<name>A0A5B7EUF2_PORTR</name>
<dbReference type="PANTHER" id="PTHR47735">
    <property type="entry name" value="POTASSIUM VOLTAGE-GATED CHANNEL SUBFAMILY KQT MEMBER 4"/>
    <property type="match status" value="1"/>
</dbReference>
<evidence type="ECO:0000313" key="2">
    <source>
        <dbReference type="EMBL" id="MPC36806.1"/>
    </source>
</evidence>
<comment type="caution">
    <text evidence="2">The sequence shown here is derived from an EMBL/GenBank/DDBJ whole genome shotgun (WGS) entry which is preliminary data.</text>
</comment>
<accession>A0A5B7EUF2</accession>
<dbReference type="InterPro" id="IPR003937">
    <property type="entry name" value="K_chnl_volt-dep_KCNQ"/>
</dbReference>
<dbReference type="OrthoDB" id="8879391at2759"/>
<organism evidence="2 3">
    <name type="scientific">Portunus trituberculatus</name>
    <name type="common">Swimming crab</name>
    <name type="synonym">Neptunus trituberculatus</name>
    <dbReference type="NCBI Taxonomy" id="210409"/>
    <lineage>
        <taxon>Eukaryota</taxon>
        <taxon>Metazoa</taxon>
        <taxon>Ecdysozoa</taxon>
        <taxon>Arthropoda</taxon>
        <taxon>Crustacea</taxon>
        <taxon>Multicrustacea</taxon>
        <taxon>Malacostraca</taxon>
        <taxon>Eumalacostraca</taxon>
        <taxon>Eucarida</taxon>
        <taxon>Decapoda</taxon>
        <taxon>Pleocyemata</taxon>
        <taxon>Brachyura</taxon>
        <taxon>Eubrachyura</taxon>
        <taxon>Portunoidea</taxon>
        <taxon>Portunidae</taxon>
        <taxon>Portuninae</taxon>
        <taxon>Portunus</taxon>
    </lineage>
</organism>
<dbReference type="InterPro" id="IPR013099">
    <property type="entry name" value="K_chnl_dom"/>
</dbReference>
<dbReference type="Pfam" id="PF07885">
    <property type="entry name" value="Ion_trans_2"/>
    <property type="match status" value="1"/>
</dbReference>
<dbReference type="PANTHER" id="PTHR47735:SF14">
    <property type="entry name" value="POTASSIUM VOLTAGE-GATED CHANNEL SUBFAMILY KQT MEMBER 1"/>
    <property type="match status" value="1"/>
</dbReference>
<dbReference type="SUPFAM" id="SSF81324">
    <property type="entry name" value="Voltage-gated potassium channels"/>
    <property type="match status" value="1"/>
</dbReference>
<protein>
    <submittedName>
        <fullName evidence="2">Potassium voltage-gated channel subfamily KQT member 1</fullName>
    </submittedName>
</protein>
<evidence type="ECO:0000313" key="3">
    <source>
        <dbReference type="Proteomes" id="UP000324222"/>
    </source>
</evidence>
<dbReference type="GO" id="GO:0005249">
    <property type="term" value="F:voltage-gated potassium channel activity"/>
    <property type="evidence" value="ECO:0007669"/>
    <property type="project" value="InterPro"/>
</dbReference>
<feature type="domain" description="Potassium channel" evidence="1">
    <location>
        <begin position="19"/>
        <end position="39"/>
    </location>
</feature>
<reference evidence="2 3" key="1">
    <citation type="submission" date="2019-05" db="EMBL/GenBank/DDBJ databases">
        <title>Another draft genome of Portunus trituberculatus and its Hox gene families provides insights of decapod evolution.</title>
        <authorList>
            <person name="Jeong J.-H."/>
            <person name="Song I."/>
            <person name="Kim S."/>
            <person name="Choi T."/>
            <person name="Kim D."/>
            <person name="Ryu S."/>
            <person name="Kim W."/>
        </authorList>
    </citation>
    <scope>NUCLEOTIDE SEQUENCE [LARGE SCALE GENOMIC DNA]</scope>
    <source>
        <tissue evidence="2">Muscle</tissue>
    </source>
</reference>
<evidence type="ECO:0000259" key="1">
    <source>
        <dbReference type="Pfam" id="PF07885"/>
    </source>
</evidence>
<dbReference type="Gene3D" id="6.10.140.1910">
    <property type="match status" value="1"/>
</dbReference>